<dbReference type="STRING" id="1423726.FC07_GL001683"/>
<dbReference type="GO" id="GO:0003887">
    <property type="term" value="F:DNA-directed DNA polymerase activity"/>
    <property type="evidence" value="ECO:0007669"/>
    <property type="project" value="UniProtKB-KW"/>
</dbReference>
<organism evidence="9 10">
    <name type="scientific">Loigolactobacillus bifermentans DSM 20003</name>
    <dbReference type="NCBI Taxonomy" id="1423726"/>
    <lineage>
        <taxon>Bacteria</taxon>
        <taxon>Bacillati</taxon>
        <taxon>Bacillota</taxon>
        <taxon>Bacilli</taxon>
        <taxon>Lactobacillales</taxon>
        <taxon>Lactobacillaceae</taxon>
        <taxon>Loigolactobacillus</taxon>
    </lineage>
</organism>
<evidence type="ECO:0000313" key="10">
    <source>
        <dbReference type="Proteomes" id="UP000051461"/>
    </source>
</evidence>
<evidence type="ECO:0000256" key="3">
    <source>
        <dbReference type="ARBA" id="ARBA00022705"/>
    </source>
</evidence>
<dbReference type="CDD" id="cd06130">
    <property type="entry name" value="DNA_pol_III_epsilon_like"/>
    <property type="match status" value="1"/>
</dbReference>
<dbReference type="SUPFAM" id="SSF53098">
    <property type="entry name" value="Ribonuclease H-like"/>
    <property type="match status" value="1"/>
</dbReference>
<dbReference type="Pfam" id="PF00929">
    <property type="entry name" value="RNase_T"/>
    <property type="match status" value="1"/>
</dbReference>
<evidence type="ECO:0000256" key="6">
    <source>
        <dbReference type="ARBA" id="ARBA00022932"/>
    </source>
</evidence>
<comment type="caution">
    <text evidence="9">The sequence shown here is derived from an EMBL/GenBank/DDBJ whole genome shotgun (WGS) entry which is preliminary data.</text>
</comment>
<keyword evidence="2" id="KW-0548">Nucleotidyltransferase</keyword>
<dbReference type="InterPro" id="IPR006054">
    <property type="entry name" value="DnaQ"/>
</dbReference>
<evidence type="ECO:0000256" key="2">
    <source>
        <dbReference type="ARBA" id="ARBA00022695"/>
    </source>
</evidence>
<evidence type="ECO:0000256" key="1">
    <source>
        <dbReference type="ARBA" id="ARBA00022679"/>
    </source>
</evidence>
<evidence type="ECO:0000256" key="7">
    <source>
        <dbReference type="ARBA" id="ARBA00070925"/>
    </source>
</evidence>
<keyword evidence="5 9" id="KW-0378">Hydrolase</keyword>
<dbReference type="InterPro" id="IPR012337">
    <property type="entry name" value="RNaseH-like_sf"/>
</dbReference>
<accession>A0A0R1H4V3</accession>
<protein>
    <recommendedName>
        <fullName evidence="7">DNA polymerase III polC-type</fullName>
    </recommendedName>
</protein>
<gene>
    <name evidence="9" type="ORF">FC07_GL001683</name>
</gene>
<dbReference type="PANTHER" id="PTHR30231:SF42">
    <property type="entry name" value="EXONUCLEASE"/>
    <property type="match status" value="1"/>
</dbReference>
<dbReference type="GO" id="GO:0006260">
    <property type="term" value="P:DNA replication"/>
    <property type="evidence" value="ECO:0007669"/>
    <property type="project" value="UniProtKB-KW"/>
</dbReference>
<evidence type="ECO:0000256" key="5">
    <source>
        <dbReference type="ARBA" id="ARBA00022839"/>
    </source>
</evidence>
<dbReference type="OrthoDB" id="9803913at2"/>
<dbReference type="Proteomes" id="UP000051461">
    <property type="component" value="Unassembled WGS sequence"/>
</dbReference>
<sequence length="178" mass="20314">MNFIALDFETANAKRYSACSLALTVIRNSQVVDEFYTLIKPDTPFSWRNEQIHGIHTQDVATAPDFPTVWPHIASFFQRDRLVIAHNATFDNSVLKNTLAHYQIQQPTYLTLDTLRTSRQLLPDLPNHKLNTVCEALQIDLEHHHNALDDSLACANILLYQLQQFGPTALKQYVKLIG</sequence>
<keyword evidence="1" id="KW-0808">Transferase</keyword>
<evidence type="ECO:0000256" key="4">
    <source>
        <dbReference type="ARBA" id="ARBA00022722"/>
    </source>
</evidence>
<evidence type="ECO:0000313" key="9">
    <source>
        <dbReference type="EMBL" id="KRK40985.1"/>
    </source>
</evidence>
<reference evidence="9 10" key="1">
    <citation type="journal article" date="2015" name="Genome Announc.">
        <title>Expanding the biotechnology potential of lactobacilli through comparative genomics of 213 strains and associated genera.</title>
        <authorList>
            <person name="Sun Z."/>
            <person name="Harris H.M."/>
            <person name="McCann A."/>
            <person name="Guo C."/>
            <person name="Argimon S."/>
            <person name="Zhang W."/>
            <person name="Yang X."/>
            <person name="Jeffery I.B."/>
            <person name="Cooney J.C."/>
            <person name="Kagawa T.F."/>
            <person name="Liu W."/>
            <person name="Song Y."/>
            <person name="Salvetti E."/>
            <person name="Wrobel A."/>
            <person name="Rasinkangas P."/>
            <person name="Parkhill J."/>
            <person name="Rea M.C."/>
            <person name="O'Sullivan O."/>
            <person name="Ritari J."/>
            <person name="Douillard F.P."/>
            <person name="Paul Ross R."/>
            <person name="Yang R."/>
            <person name="Briner A.E."/>
            <person name="Felis G.E."/>
            <person name="de Vos W.M."/>
            <person name="Barrangou R."/>
            <person name="Klaenhammer T.R."/>
            <person name="Caufield P.W."/>
            <person name="Cui Y."/>
            <person name="Zhang H."/>
            <person name="O'Toole P.W."/>
        </authorList>
    </citation>
    <scope>NUCLEOTIDE SEQUENCE [LARGE SCALE GENOMIC DNA]</scope>
    <source>
        <strain evidence="9 10">DSM 20003</strain>
    </source>
</reference>
<dbReference type="GO" id="GO:0005829">
    <property type="term" value="C:cytosol"/>
    <property type="evidence" value="ECO:0007669"/>
    <property type="project" value="TreeGrafter"/>
</dbReference>
<name>A0A0R1H4V3_9LACO</name>
<dbReference type="NCBIfam" id="TIGR00573">
    <property type="entry name" value="dnaq"/>
    <property type="match status" value="1"/>
</dbReference>
<keyword evidence="5 9" id="KW-0269">Exonuclease</keyword>
<keyword evidence="3" id="KW-0235">DNA replication</keyword>
<keyword evidence="6" id="KW-0239">DNA-directed DNA polymerase</keyword>
<dbReference type="AlphaFoldDB" id="A0A0R1H4V3"/>
<dbReference type="SMART" id="SM00479">
    <property type="entry name" value="EXOIII"/>
    <property type="match status" value="1"/>
</dbReference>
<dbReference type="FunFam" id="3.30.420.10:FF:000045">
    <property type="entry name" value="3'-5' exonuclease DinG"/>
    <property type="match status" value="1"/>
</dbReference>
<keyword evidence="4" id="KW-0540">Nuclease</keyword>
<keyword evidence="10" id="KW-1185">Reference proteome</keyword>
<dbReference type="EMBL" id="AZDA01000001">
    <property type="protein sequence ID" value="KRK40985.1"/>
    <property type="molecule type" value="Genomic_DNA"/>
</dbReference>
<proteinExistence type="predicted"/>
<evidence type="ECO:0000259" key="8">
    <source>
        <dbReference type="SMART" id="SM00479"/>
    </source>
</evidence>
<dbReference type="RefSeq" id="WP_057903114.1">
    <property type="nucleotide sequence ID" value="NZ_AZDA01000001.1"/>
</dbReference>
<dbReference type="PANTHER" id="PTHR30231">
    <property type="entry name" value="DNA POLYMERASE III SUBUNIT EPSILON"/>
    <property type="match status" value="1"/>
</dbReference>
<dbReference type="InterPro" id="IPR036397">
    <property type="entry name" value="RNaseH_sf"/>
</dbReference>
<feature type="domain" description="Exonuclease" evidence="8">
    <location>
        <begin position="2"/>
        <end position="167"/>
    </location>
</feature>
<dbReference type="PATRIC" id="fig|1423726.3.peg.1743"/>
<dbReference type="GO" id="GO:0008408">
    <property type="term" value="F:3'-5' exonuclease activity"/>
    <property type="evidence" value="ECO:0007669"/>
    <property type="project" value="TreeGrafter"/>
</dbReference>
<dbReference type="Gene3D" id="3.30.420.10">
    <property type="entry name" value="Ribonuclease H-like superfamily/Ribonuclease H"/>
    <property type="match status" value="1"/>
</dbReference>
<dbReference type="GO" id="GO:0003677">
    <property type="term" value="F:DNA binding"/>
    <property type="evidence" value="ECO:0007669"/>
    <property type="project" value="InterPro"/>
</dbReference>
<dbReference type="InterPro" id="IPR013520">
    <property type="entry name" value="Ribonucl_H"/>
</dbReference>